<dbReference type="InterPro" id="IPR002139">
    <property type="entry name" value="Ribo/fructo_kinase"/>
</dbReference>
<dbReference type="Proteomes" id="UP001198034">
    <property type="component" value="Unassembled WGS sequence"/>
</dbReference>
<comment type="similarity">
    <text evidence="1">Belongs to the carbohydrate kinase PfkB family.</text>
</comment>
<evidence type="ECO:0000256" key="3">
    <source>
        <dbReference type="ARBA" id="ARBA00022777"/>
    </source>
</evidence>
<dbReference type="InterPro" id="IPR002173">
    <property type="entry name" value="Carboh/pur_kinase_PfkB_CS"/>
</dbReference>
<dbReference type="PROSITE" id="PS00583">
    <property type="entry name" value="PFKB_KINASES_1"/>
    <property type="match status" value="1"/>
</dbReference>
<keyword evidence="3 5" id="KW-0418">Kinase</keyword>
<dbReference type="InterPro" id="IPR029056">
    <property type="entry name" value="Ribokinase-like"/>
</dbReference>
<comment type="caution">
    <text evidence="5">The sequence shown here is derived from an EMBL/GenBank/DDBJ whole genome shotgun (WGS) entry which is preliminary data.</text>
</comment>
<keyword evidence="6" id="KW-1185">Reference proteome</keyword>
<evidence type="ECO:0000259" key="4">
    <source>
        <dbReference type="Pfam" id="PF00294"/>
    </source>
</evidence>
<proteinExistence type="inferred from homology"/>
<organism evidence="5 6">
    <name type="scientific">Deefgea salmonis</name>
    <dbReference type="NCBI Taxonomy" id="2875502"/>
    <lineage>
        <taxon>Bacteria</taxon>
        <taxon>Pseudomonadati</taxon>
        <taxon>Pseudomonadota</taxon>
        <taxon>Betaproteobacteria</taxon>
        <taxon>Neisseriales</taxon>
        <taxon>Chitinibacteraceae</taxon>
        <taxon>Deefgea</taxon>
    </lineage>
</organism>
<name>A0ABS8BN85_9NEIS</name>
<evidence type="ECO:0000313" key="5">
    <source>
        <dbReference type="EMBL" id="MCB5197011.1"/>
    </source>
</evidence>
<dbReference type="RefSeq" id="WP_226764741.1">
    <property type="nucleotide sequence ID" value="NZ_JAJAWG010000008.1"/>
</dbReference>
<dbReference type="GO" id="GO:0016301">
    <property type="term" value="F:kinase activity"/>
    <property type="evidence" value="ECO:0007669"/>
    <property type="project" value="UniProtKB-KW"/>
</dbReference>
<evidence type="ECO:0000256" key="2">
    <source>
        <dbReference type="ARBA" id="ARBA00022679"/>
    </source>
</evidence>
<reference evidence="5 6" key="1">
    <citation type="submission" date="2021-10" db="EMBL/GenBank/DDBJ databases">
        <authorList>
            <person name="Chen M."/>
        </authorList>
    </citation>
    <scope>NUCLEOTIDE SEQUENCE [LARGE SCALE GENOMIC DNA]</scope>
    <source>
        <strain evidence="5 6">H3-26</strain>
    </source>
</reference>
<dbReference type="InterPro" id="IPR050306">
    <property type="entry name" value="PfkB_Carbo_kinase"/>
</dbReference>
<dbReference type="SUPFAM" id="SSF53613">
    <property type="entry name" value="Ribokinase-like"/>
    <property type="match status" value="1"/>
</dbReference>
<evidence type="ECO:0000256" key="1">
    <source>
        <dbReference type="ARBA" id="ARBA00010688"/>
    </source>
</evidence>
<dbReference type="Gene3D" id="3.40.1190.20">
    <property type="match status" value="1"/>
</dbReference>
<gene>
    <name evidence="5" type="ORF">LG219_12105</name>
</gene>
<feature type="domain" description="Carbohydrate kinase PfkB" evidence="4">
    <location>
        <begin position="35"/>
        <end position="290"/>
    </location>
</feature>
<dbReference type="CDD" id="cd01942">
    <property type="entry name" value="ribokinase_group_A"/>
    <property type="match status" value="1"/>
</dbReference>
<dbReference type="EMBL" id="JAJAWG010000008">
    <property type="protein sequence ID" value="MCB5197011.1"/>
    <property type="molecule type" value="Genomic_DNA"/>
</dbReference>
<keyword evidence="2" id="KW-0808">Transferase</keyword>
<protein>
    <submittedName>
        <fullName evidence="5">Carbohydrate kinase family protein</fullName>
    </submittedName>
</protein>
<dbReference type="PANTHER" id="PTHR43085">
    <property type="entry name" value="HEXOKINASE FAMILY MEMBER"/>
    <property type="match status" value="1"/>
</dbReference>
<dbReference type="InterPro" id="IPR011611">
    <property type="entry name" value="PfkB_dom"/>
</dbReference>
<evidence type="ECO:0000313" key="6">
    <source>
        <dbReference type="Proteomes" id="UP001198034"/>
    </source>
</evidence>
<accession>A0ABS8BN85</accession>
<dbReference type="PANTHER" id="PTHR43085:SF46">
    <property type="entry name" value="ADENOSINE KINASE"/>
    <property type="match status" value="1"/>
</dbReference>
<dbReference type="PRINTS" id="PR00990">
    <property type="entry name" value="RIBOKINASE"/>
</dbReference>
<dbReference type="Pfam" id="PF00294">
    <property type="entry name" value="PfkB"/>
    <property type="match status" value="1"/>
</dbReference>
<sequence>MAVLICGSMAYDTIMVFPGYFKQHILPEQIHILSVSFLVPEMRRELGGCAGNIAYTLKMLGSEPLIMATVGQDFGPYAAALDRQQIRRDYIQVQDGFTAQCFITTDLDDNQITAFHPGAMNGSHLNTVCTVAEPIEIAIVSPDGKSGMQQHCEQLAAANIPFIFDPGQGLPMFNGDELKAMLALASYVTVNDYEAEMLCARTGLSLLEIAAQVRALIVTLGAQGAKIYTAGICHAIPAVPARAILDPTGCGDAFRAGLLHGLSLGWDWPRIGRLACLLGSLKVAQQGGQNHHFTARQLAEKYQAAFAEPLPDFLYEVQ</sequence>